<evidence type="ECO:0000313" key="3">
    <source>
        <dbReference type="Proteomes" id="UP000467148"/>
    </source>
</evidence>
<evidence type="ECO:0008006" key="4">
    <source>
        <dbReference type="Google" id="ProtNLM"/>
    </source>
</evidence>
<organism evidence="2 3">
    <name type="scientific">Mycolicibacterium helvum</name>
    <dbReference type="NCBI Taxonomy" id="1534349"/>
    <lineage>
        <taxon>Bacteria</taxon>
        <taxon>Bacillati</taxon>
        <taxon>Actinomycetota</taxon>
        <taxon>Actinomycetes</taxon>
        <taxon>Mycobacteriales</taxon>
        <taxon>Mycobacteriaceae</taxon>
        <taxon>Mycolicibacterium</taxon>
    </lineage>
</organism>
<sequence length="646" mass="67049">MAPPASADPEGTDPVGVAGALVDSPTLSLIDLGSTATGSFFSSSQGTTVSTLTFPVPQGLAPVALDATIEIPIELRYASMAVTQNGRTVSRFGLPLTDQARFVIPLAGAEVVGNSVTVSLTVTAEPIEGYCWDIQNPLRLVDGMVAFTGAEVAPTTVAGFLPPVLRKLTIALPATPSQSESNAAIQLAAAIQRRYGSQNPGVVVVPLGDPTSTVLGPSMPLERQIIIKEGPTKGLSLQPSATNMPALLVSGRGDELANQVRLLGDALLQYALSPDTVVTGPLPDPQDFLGDSTTLTQLKQTGLSSLGLWPEVAIDMSQARFGHSLGSVRVHLIGSHTPIPNNFGGEVTAMVGEETVGRWPVEASGTIDHWVDIPAGSLTRITTLRVAVHTTTADAGRCGNYVPMILRIDGSTQIVTSPTTPSVSLGFGSLPQALMPRIQIGLSDDAFGDTVRATQIIAGLQHMSAVPLNTTVVSLKQAIDSHQAAILISAGGWPVPTITAPFDAKQNNVTVWGTDPAHKAATLTLNPTTRFGSLQTVFDGQRPILIATSNAAPEQLDELLRWLSAKPERWDGLSGQAVVSTPGSEPITVSNPSVGVAALPGAPSTGRAGVWAWWLAGGLVAVAVAGGLILLIGARRRPRSSSEPVE</sequence>
<proteinExistence type="predicted"/>
<accession>A0A7I7T544</accession>
<reference evidence="2 3" key="1">
    <citation type="journal article" date="2019" name="Emerg. Microbes Infect.">
        <title>Comprehensive subspecies identification of 175 nontuberculous mycobacteria species based on 7547 genomic profiles.</title>
        <authorList>
            <person name="Matsumoto Y."/>
            <person name="Kinjo T."/>
            <person name="Motooka D."/>
            <person name="Nabeya D."/>
            <person name="Jung N."/>
            <person name="Uechi K."/>
            <person name="Horii T."/>
            <person name="Iida T."/>
            <person name="Fujita J."/>
            <person name="Nakamura S."/>
        </authorList>
    </citation>
    <scope>NUCLEOTIDE SEQUENCE [LARGE SCALE GENOMIC DNA]</scope>
    <source>
        <strain evidence="2 3">JCM 30396</strain>
    </source>
</reference>
<feature type="transmembrane region" description="Helical" evidence="1">
    <location>
        <begin position="611"/>
        <end position="632"/>
    </location>
</feature>
<protein>
    <recommendedName>
        <fullName evidence="4">Cellulose biosynthesis cyclic di-GMP-binding regulatory protein BcsB</fullName>
    </recommendedName>
</protein>
<keyword evidence="1" id="KW-1133">Transmembrane helix</keyword>
<dbReference type="Proteomes" id="UP000467148">
    <property type="component" value="Chromosome"/>
</dbReference>
<gene>
    <name evidence="2" type="ORF">MHEL_15980</name>
</gene>
<dbReference type="RefSeq" id="WP_163747026.1">
    <property type="nucleotide sequence ID" value="NZ_AP022596.1"/>
</dbReference>
<dbReference type="EMBL" id="AP022596">
    <property type="protein sequence ID" value="BBY63355.1"/>
    <property type="molecule type" value="Genomic_DNA"/>
</dbReference>
<keyword evidence="1" id="KW-0812">Transmembrane</keyword>
<evidence type="ECO:0000313" key="2">
    <source>
        <dbReference type="EMBL" id="BBY63355.1"/>
    </source>
</evidence>
<name>A0A7I7T544_9MYCO</name>
<keyword evidence="3" id="KW-1185">Reference proteome</keyword>
<keyword evidence="1" id="KW-0472">Membrane</keyword>
<dbReference type="AlphaFoldDB" id="A0A7I7T544"/>
<dbReference type="KEGG" id="mhev:MHEL_15980"/>
<evidence type="ECO:0000256" key="1">
    <source>
        <dbReference type="SAM" id="Phobius"/>
    </source>
</evidence>